<evidence type="ECO:0000313" key="2">
    <source>
        <dbReference type="Proteomes" id="UP000823636"/>
    </source>
</evidence>
<gene>
    <name evidence="1" type="ORF">IAC54_00040</name>
</gene>
<dbReference type="PROSITE" id="PS51257">
    <property type="entry name" value="PROKAR_LIPOPROTEIN"/>
    <property type="match status" value="1"/>
</dbReference>
<reference evidence="1" key="2">
    <citation type="journal article" date="2021" name="PeerJ">
        <title>Extensive microbial diversity within the chicken gut microbiome revealed by metagenomics and culture.</title>
        <authorList>
            <person name="Gilroy R."/>
            <person name="Ravi A."/>
            <person name="Getino M."/>
            <person name="Pursley I."/>
            <person name="Horton D.L."/>
            <person name="Alikhan N.F."/>
            <person name="Baker D."/>
            <person name="Gharbi K."/>
            <person name="Hall N."/>
            <person name="Watson M."/>
            <person name="Adriaenssens E.M."/>
            <person name="Foster-Nyarko E."/>
            <person name="Jarju S."/>
            <person name="Secka A."/>
            <person name="Antonio M."/>
            <person name="Oren A."/>
            <person name="Chaudhuri R.R."/>
            <person name="La Ragione R."/>
            <person name="Hildebrand F."/>
            <person name="Pallen M.J."/>
        </authorList>
    </citation>
    <scope>NUCLEOTIDE SEQUENCE</scope>
    <source>
        <strain evidence="1">G3-4614</strain>
    </source>
</reference>
<dbReference type="Gene3D" id="1.25.40.10">
    <property type="entry name" value="Tetratricopeptide repeat domain"/>
    <property type="match status" value="1"/>
</dbReference>
<reference evidence="1" key="1">
    <citation type="submission" date="2020-10" db="EMBL/GenBank/DDBJ databases">
        <authorList>
            <person name="Gilroy R."/>
        </authorList>
    </citation>
    <scope>NUCLEOTIDE SEQUENCE</scope>
    <source>
        <strain evidence="1">G3-4614</strain>
    </source>
</reference>
<dbReference type="Proteomes" id="UP000823636">
    <property type="component" value="Unassembled WGS sequence"/>
</dbReference>
<dbReference type="SMART" id="SM00028">
    <property type="entry name" value="TPR"/>
    <property type="match status" value="3"/>
</dbReference>
<dbReference type="EMBL" id="JADIMW010000002">
    <property type="protein sequence ID" value="MBO8437276.1"/>
    <property type="molecule type" value="Genomic_DNA"/>
</dbReference>
<sequence>MNKKLYLPILLTLIVAIVAGCKKMGALSSENFTVNPNPLEVVAGKVNATITGVFPEKYFNKKVTVTVTPYLVYESGETAGTPYVYQGEKVTGNDQTISYKLGGTITMPVSFNYIPEMKKSELYLAFTVQGKKKSYELPRVKVADGVIATSELANADKVKPAIAADAFQRIINETRDADIMFLIQQANIRANQLKSEEMVALNNDINATKDNPKQELKGIEISSYASPDGGYDLNYKLAGNREKNTMEYLNKQLKKSEITTDVTGKFTAQDWEGLKTLVSKSNIQDKDLILRVLSMYSDPAQREQELKNMSKTFEVLAEEILPQLRYSRITASIDLIGKSDEEITKLASSTPDSLTVEELLYAATLTEDKGKQLEIYVKATELYPNDFRGYNNAGMVCYETGKYSEAAAWFSKAEKVNANAAQVQMNQGLIALKENDQTKAAQCFGNAASLDETKEATGVLYLKQGEYQKAVKAFGDVKSNNAALAQILVKDYAKAQKTLDGVTSPDATTYYLKAIVAARTNNGNAVASNLRKSIEMDASMKTAAANDLEFANYDLTGIAE</sequence>
<accession>A0A9D9E133</accession>
<organism evidence="1 2">
    <name type="scientific">Candidatus Caccoplasma merdipullorum</name>
    <dbReference type="NCBI Taxonomy" id="2840718"/>
    <lineage>
        <taxon>Bacteria</taxon>
        <taxon>Pseudomonadati</taxon>
        <taxon>Bacteroidota</taxon>
        <taxon>Bacteroidia</taxon>
        <taxon>Bacteroidales</taxon>
        <taxon>Bacteroidaceae</taxon>
        <taxon>Bacteroidaceae incertae sedis</taxon>
        <taxon>Candidatus Caccoplasma</taxon>
    </lineage>
</organism>
<dbReference type="AlphaFoldDB" id="A0A9D9E133"/>
<dbReference type="InterPro" id="IPR019734">
    <property type="entry name" value="TPR_rpt"/>
</dbReference>
<dbReference type="Pfam" id="PF13181">
    <property type="entry name" value="TPR_8"/>
    <property type="match status" value="1"/>
</dbReference>
<dbReference type="InterPro" id="IPR011990">
    <property type="entry name" value="TPR-like_helical_dom_sf"/>
</dbReference>
<dbReference type="SUPFAM" id="SSF48452">
    <property type="entry name" value="TPR-like"/>
    <property type="match status" value="1"/>
</dbReference>
<evidence type="ECO:0008006" key="3">
    <source>
        <dbReference type="Google" id="ProtNLM"/>
    </source>
</evidence>
<protein>
    <recommendedName>
        <fullName evidence="3">Tetratricopeptide repeat protein</fullName>
    </recommendedName>
</protein>
<name>A0A9D9E133_9BACT</name>
<evidence type="ECO:0000313" key="1">
    <source>
        <dbReference type="EMBL" id="MBO8437276.1"/>
    </source>
</evidence>
<comment type="caution">
    <text evidence="1">The sequence shown here is derived from an EMBL/GenBank/DDBJ whole genome shotgun (WGS) entry which is preliminary data.</text>
</comment>
<proteinExistence type="predicted"/>